<feature type="compositionally biased region" description="Acidic residues" evidence="1">
    <location>
        <begin position="52"/>
        <end position="61"/>
    </location>
</feature>
<evidence type="ECO:0000313" key="3">
    <source>
        <dbReference type="EMBL" id="QBE94853.1"/>
    </source>
</evidence>
<organism evidence="3 4">
    <name type="scientific">Blautia producta</name>
    <dbReference type="NCBI Taxonomy" id="33035"/>
    <lineage>
        <taxon>Bacteria</taxon>
        <taxon>Bacillati</taxon>
        <taxon>Bacillota</taxon>
        <taxon>Clostridia</taxon>
        <taxon>Lachnospirales</taxon>
        <taxon>Lachnospiraceae</taxon>
        <taxon>Blautia</taxon>
    </lineage>
</organism>
<sequence>MKKKNGRWMLLAGAAVIMAAAVAFAGCGKSDKSVKIEKSQEETAEEKTVVQENEEAGEERDIETKKTTKNAVLELPQDGKHFPVGNRETMTRIAVVKNGEKVFEISKEASENQVDFSEWQVTAPYHTKQLVNVSDIYTFLDNYAAWGYLEKAEEERFIDSGDWVEEEFSDTGSVKIQIGEEDEEGNSYVRADYSGNVYKVDKEMLEVLTGVEPYDFIMGIANLVYLTTIDTLEIDTGDTKAVFEIKTDSSNDQEFMKEGKKADKDQFTKLYSSLISVLITKEADREQAEKVLNSEKPVLSLKYKRNQEGLMDIEIAYYPYDDENYLLSRDKKAEFLVSREQVNQIINQAEIICR</sequence>
<dbReference type="KEGG" id="bpro:PMF13cell1_00346"/>
<accession>A0A4P6LUX9</accession>
<evidence type="ECO:0000313" key="4">
    <source>
        <dbReference type="Proteomes" id="UP000289794"/>
    </source>
</evidence>
<gene>
    <name evidence="3" type="ORF">PMF13cell1_00346</name>
</gene>
<feature type="region of interest" description="Disordered" evidence="1">
    <location>
        <begin position="33"/>
        <end position="62"/>
    </location>
</feature>
<dbReference type="EMBL" id="CP035945">
    <property type="protein sequence ID" value="QBE94853.1"/>
    <property type="molecule type" value="Genomic_DNA"/>
</dbReference>
<evidence type="ECO:0000256" key="2">
    <source>
        <dbReference type="SAM" id="SignalP"/>
    </source>
</evidence>
<reference evidence="3 4" key="1">
    <citation type="submission" date="2019-01" db="EMBL/GenBank/DDBJ databases">
        <title>PMF-metabolizing Aryl O-demethylase.</title>
        <authorList>
            <person name="Kim M."/>
        </authorList>
    </citation>
    <scope>NUCLEOTIDE SEQUENCE [LARGE SCALE GENOMIC DNA]</scope>
    <source>
        <strain evidence="3 4">PMF1</strain>
    </source>
</reference>
<dbReference type="PROSITE" id="PS51257">
    <property type="entry name" value="PROKAR_LIPOPROTEIN"/>
    <property type="match status" value="1"/>
</dbReference>
<dbReference type="RefSeq" id="WP_033139963.1">
    <property type="nucleotide sequence ID" value="NZ_CP035945.1"/>
</dbReference>
<dbReference type="Proteomes" id="UP000289794">
    <property type="component" value="Chromosome"/>
</dbReference>
<evidence type="ECO:0008006" key="5">
    <source>
        <dbReference type="Google" id="ProtNLM"/>
    </source>
</evidence>
<feature type="signal peptide" evidence="2">
    <location>
        <begin position="1"/>
        <end position="25"/>
    </location>
</feature>
<keyword evidence="2" id="KW-0732">Signal</keyword>
<feature type="chain" id="PRO_5020437051" description="DUF4340 domain-containing protein" evidence="2">
    <location>
        <begin position="26"/>
        <end position="354"/>
    </location>
</feature>
<proteinExistence type="predicted"/>
<name>A0A4P6LUX9_9FIRM</name>
<protein>
    <recommendedName>
        <fullName evidence="5">DUF4340 domain-containing protein</fullName>
    </recommendedName>
</protein>
<evidence type="ECO:0000256" key="1">
    <source>
        <dbReference type="SAM" id="MobiDB-lite"/>
    </source>
</evidence>
<feature type="compositionally biased region" description="Basic and acidic residues" evidence="1">
    <location>
        <begin position="33"/>
        <end position="49"/>
    </location>
</feature>
<dbReference type="AlphaFoldDB" id="A0A4P6LUX9"/>